<evidence type="ECO:0000313" key="2">
    <source>
        <dbReference type="Proteomes" id="UP000789366"/>
    </source>
</evidence>
<protein>
    <submittedName>
        <fullName evidence="1">11800_t:CDS:1</fullName>
    </submittedName>
</protein>
<name>A0ACA9PEN6_9GLOM</name>
<dbReference type="EMBL" id="CAJVPW010022079">
    <property type="protein sequence ID" value="CAG8696067.1"/>
    <property type="molecule type" value="Genomic_DNA"/>
</dbReference>
<evidence type="ECO:0000313" key="1">
    <source>
        <dbReference type="EMBL" id="CAG8696067.1"/>
    </source>
</evidence>
<dbReference type="Proteomes" id="UP000789366">
    <property type="component" value="Unassembled WGS sequence"/>
</dbReference>
<accession>A0ACA9PEN6</accession>
<comment type="caution">
    <text evidence="1">The sequence shown here is derived from an EMBL/GenBank/DDBJ whole genome shotgun (WGS) entry which is preliminary data.</text>
</comment>
<gene>
    <name evidence="1" type="ORF">SPELUC_LOCUS11024</name>
</gene>
<organism evidence="1 2">
    <name type="scientific">Cetraspora pellucida</name>
    <dbReference type="NCBI Taxonomy" id="1433469"/>
    <lineage>
        <taxon>Eukaryota</taxon>
        <taxon>Fungi</taxon>
        <taxon>Fungi incertae sedis</taxon>
        <taxon>Mucoromycota</taxon>
        <taxon>Glomeromycotina</taxon>
        <taxon>Glomeromycetes</taxon>
        <taxon>Diversisporales</taxon>
        <taxon>Gigasporaceae</taxon>
        <taxon>Cetraspora</taxon>
    </lineage>
</organism>
<feature type="non-terminal residue" evidence="1">
    <location>
        <position position="59"/>
    </location>
</feature>
<keyword evidence="2" id="KW-1185">Reference proteome</keyword>
<sequence length="59" mass="6772">MLRNDMRIQEAIAKNKSLDEEGNLTEDSLSQDEDNLETMIEAENSRKHLTESNYKNTAS</sequence>
<reference evidence="1" key="1">
    <citation type="submission" date="2021-06" db="EMBL/GenBank/DDBJ databases">
        <authorList>
            <person name="Kallberg Y."/>
            <person name="Tangrot J."/>
            <person name="Rosling A."/>
        </authorList>
    </citation>
    <scope>NUCLEOTIDE SEQUENCE</scope>
    <source>
        <strain evidence="1">28 12/20/2015</strain>
    </source>
</reference>
<proteinExistence type="predicted"/>